<dbReference type="AlphaFoldDB" id="A0AAV7VCB2"/>
<protein>
    <submittedName>
        <fullName evidence="1">Uncharacterized protein</fullName>
    </submittedName>
</protein>
<organism evidence="1 2">
    <name type="scientific">Pleurodeles waltl</name>
    <name type="common">Iberian ribbed newt</name>
    <dbReference type="NCBI Taxonomy" id="8319"/>
    <lineage>
        <taxon>Eukaryota</taxon>
        <taxon>Metazoa</taxon>
        <taxon>Chordata</taxon>
        <taxon>Craniata</taxon>
        <taxon>Vertebrata</taxon>
        <taxon>Euteleostomi</taxon>
        <taxon>Amphibia</taxon>
        <taxon>Batrachia</taxon>
        <taxon>Caudata</taxon>
        <taxon>Salamandroidea</taxon>
        <taxon>Salamandridae</taxon>
        <taxon>Pleurodelinae</taxon>
        <taxon>Pleurodeles</taxon>
    </lineage>
</organism>
<gene>
    <name evidence="1" type="ORF">NDU88_003041</name>
</gene>
<dbReference type="EMBL" id="JANPWB010000003">
    <property type="protein sequence ID" value="KAJ1199203.1"/>
    <property type="molecule type" value="Genomic_DNA"/>
</dbReference>
<keyword evidence="2" id="KW-1185">Reference proteome</keyword>
<accession>A0AAV7VCB2</accession>
<comment type="caution">
    <text evidence="1">The sequence shown here is derived from an EMBL/GenBank/DDBJ whole genome shotgun (WGS) entry which is preliminary data.</text>
</comment>
<evidence type="ECO:0000313" key="2">
    <source>
        <dbReference type="Proteomes" id="UP001066276"/>
    </source>
</evidence>
<name>A0AAV7VCB2_PLEWA</name>
<proteinExistence type="predicted"/>
<reference evidence="1" key="1">
    <citation type="journal article" date="2022" name="bioRxiv">
        <title>Sequencing and chromosome-scale assembly of the giantPleurodeles waltlgenome.</title>
        <authorList>
            <person name="Brown T."/>
            <person name="Elewa A."/>
            <person name="Iarovenko S."/>
            <person name="Subramanian E."/>
            <person name="Araus A.J."/>
            <person name="Petzold A."/>
            <person name="Susuki M."/>
            <person name="Suzuki K.-i.T."/>
            <person name="Hayashi T."/>
            <person name="Toyoda A."/>
            <person name="Oliveira C."/>
            <person name="Osipova E."/>
            <person name="Leigh N.D."/>
            <person name="Simon A."/>
            <person name="Yun M.H."/>
        </authorList>
    </citation>
    <scope>NUCLEOTIDE SEQUENCE</scope>
    <source>
        <strain evidence="1">20211129_DDA</strain>
        <tissue evidence="1">Liver</tissue>
    </source>
</reference>
<dbReference type="Proteomes" id="UP001066276">
    <property type="component" value="Chromosome 2_1"/>
</dbReference>
<evidence type="ECO:0000313" key="1">
    <source>
        <dbReference type="EMBL" id="KAJ1199203.1"/>
    </source>
</evidence>
<sequence>MRGGMSELEQFHVTLRRVSKGVGSKLGSAALKRNDPCGSRDHNIDEQGMSLTRCAHVRMFAFFFCSGTIVDALLGPRVPLAWIDKVVSLATFRLRPPALNRRSAAYAPRLI</sequence>